<evidence type="ECO:0000313" key="8">
    <source>
        <dbReference type="Proteomes" id="UP000823922"/>
    </source>
</evidence>
<evidence type="ECO:0000256" key="1">
    <source>
        <dbReference type="ARBA" id="ARBA00004141"/>
    </source>
</evidence>
<protein>
    <submittedName>
        <fullName evidence="7">NfeD family protein</fullName>
    </submittedName>
</protein>
<comment type="caution">
    <text evidence="7">The sequence shown here is derived from an EMBL/GenBank/DDBJ whole genome shotgun (WGS) entry which is preliminary data.</text>
</comment>
<sequence length="147" mass="16061">MNQIIFWLVLLVVLVVIEIATLGLTTIWFAGGALVALIAAAFGAPLYFQVALFIAVSAVLLFFTRPLAVRYFNNDRVKTNAESLIGKKAVVEEEIDNLKPTGLVNVKGQEWTARSTNDDVVIPKGKVVFICAISGVKLIVEERKEGE</sequence>
<dbReference type="AlphaFoldDB" id="A0A9D2TU53"/>
<evidence type="ECO:0000256" key="2">
    <source>
        <dbReference type="ARBA" id="ARBA00022692"/>
    </source>
</evidence>
<evidence type="ECO:0000256" key="3">
    <source>
        <dbReference type="ARBA" id="ARBA00022989"/>
    </source>
</evidence>
<proteinExistence type="predicted"/>
<reference evidence="7" key="1">
    <citation type="journal article" date="2021" name="PeerJ">
        <title>Extensive microbial diversity within the chicken gut microbiome revealed by metagenomics and culture.</title>
        <authorList>
            <person name="Gilroy R."/>
            <person name="Ravi A."/>
            <person name="Getino M."/>
            <person name="Pursley I."/>
            <person name="Horton D.L."/>
            <person name="Alikhan N.F."/>
            <person name="Baker D."/>
            <person name="Gharbi K."/>
            <person name="Hall N."/>
            <person name="Watson M."/>
            <person name="Adriaenssens E.M."/>
            <person name="Foster-Nyarko E."/>
            <person name="Jarju S."/>
            <person name="Secka A."/>
            <person name="Antonio M."/>
            <person name="Oren A."/>
            <person name="Chaudhuri R.R."/>
            <person name="La Ragione R."/>
            <person name="Hildebrand F."/>
            <person name="Pallen M.J."/>
        </authorList>
    </citation>
    <scope>NUCLEOTIDE SEQUENCE</scope>
    <source>
        <strain evidence="7">ChiBcec1-1630</strain>
    </source>
</reference>
<dbReference type="Gene3D" id="2.40.50.140">
    <property type="entry name" value="Nucleic acid-binding proteins"/>
    <property type="match status" value="1"/>
</dbReference>
<keyword evidence="4 5" id="KW-0472">Membrane</keyword>
<dbReference type="InterPro" id="IPR012340">
    <property type="entry name" value="NA-bd_OB-fold"/>
</dbReference>
<accession>A0A9D2TU53</accession>
<comment type="subcellular location">
    <subcellularLocation>
        <location evidence="1">Membrane</location>
        <topology evidence="1">Multi-pass membrane protein</topology>
    </subcellularLocation>
</comment>
<feature type="domain" description="NfeD-like C-terminal" evidence="6">
    <location>
        <begin position="81"/>
        <end position="141"/>
    </location>
</feature>
<dbReference type="SUPFAM" id="SSF141322">
    <property type="entry name" value="NfeD domain-like"/>
    <property type="match status" value="1"/>
</dbReference>
<evidence type="ECO:0000259" key="6">
    <source>
        <dbReference type="Pfam" id="PF01957"/>
    </source>
</evidence>
<gene>
    <name evidence="7" type="ORF">H9926_12375</name>
</gene>
<keyword evidence="2 5" id="KW-0812">Transmembrane</keyword>
<dbReference type="GO" id="GO:0005886">
    <property type="term" value="C:plasma membrane"/>
    <property type="evidence" value="ECO:0007669"/>
    <property type="project" value="TreeGrafter"/>
</dbReference>
<dbReference type="Pfam" id="PF01957">
    <property type="entry name" value="NfeD"/>
    <property type="match status" value="1"/>
</dbReference>
<evidence type="ECO:0000256" key="5">
    <source>
        <dbReference type="SAM" id="Phobius"/>
    </source>
</evidence>
<dbReference type="PANTHER" id="PTHR33507:SF3">
    <property type="entry name" value="INNER MEMBRANE PROTEIN YBBJ"/>
    <property type="match status" value="1"/>
</dbReference>
<dbReference type="InterPro" id="IPR002810">
    <property type="entry name" value="NfeD-like_C"/>
</dbReference>
<keyword evidence="3 5" id="KW-1133">Transmembrane helix</keyword>
<dbReference type="InterPro" id="IPR052165">
    <property type="entry name" value="Membrane_assoc_protease"/>
</dbReference>
<evidence type="ECO:0000313" key="7">
    <source>
        <dbReference type="EMBL" id="HJC88799.1"/>
    </source>
</evidence>
<feature type="transmembrane region" description="Helical" evidence="5">
    <location>
        <begin position="7"/>
        <end position="40"/>
    </location>
</feature>
<evidence type="ECO:0000256" key="4">
    <source>
        <dbReference type="ARBA" id="ARBA00023136"/>
    </source>
</evidence>
<dbReference type="Proteomes" id="UP000823922">
    <property type="component" value="Unassembled WGS sequence"/>
</dbReference>
<organism evidence="7 8">
    <name type="scientific">Candidatus Eisenbergiella intestinigallinarum</name>
    <dbReference type="NCBI Taxonomy" id="2838549"/>
    <lineage>
        <taxon>Bacteria</taxon>
        <taxon>Bacillati</taxon>
        <taxon>Bacillota</taxon>
        <taxon>Clostridia</taxon>
        <taxon>Lachnospirales</taxon>
        <taxon>Lachnospiraceae</taxon>
        <taxon>Eisenbergiella</taxon>
    </lineage>
</organism>
<feature type="transmembrane region" description="Helical" evidence="5">
    <location>
        <begin position="46"/>
        <end position="68"/>
    </location>
</feature>
<name>A0A9D2TU53_9FIRM</name>
<dbReference type="PANTHER" id="PTHR33507">
    <property type="entry name" value="INNER MEMBRANE PROTEIN YBBJ"/>
    <property type="match status" value="1"/>
</dbReference>
<dbReference type="EMBL" id="DWVS01000321">
    <property type="protein sequence ID" value="HJC88799.1"/>
    <property type="molecule type" value="Genomic_DNA"/>
</dbReference>
<reference evidence="7" key="2">
    <citation type="submission" date="2021-04" db="EMBL/GenBank/DDBJ databases">
        <authorList>
            <person name="Gilroy R."/>
        </authorList>
    </citation>
    <scope>NUCLEOTIDE SEQUENCE</scope>
    <source>
        <strain evidence="7">ChiBcec1-1630</strain>
    </source>
</reference>